<keyword evidence="2" id="KW-0694">RNA-binding</keyword>
<evidence type="ECO:0000256" key="1">
    <source>
        <dbReference type="ARBA" id="ARBA00022490"/>
    </source>
</evidence>
<dbReference type="PANTHER" id="PTHR34654:SF1">
    <property type="entry name" value="RNA-BINDING PROTEIN KHPA"/>
    <property type="match status" value="1"/>
</dbReference>
<dbReference type="InterPro" id="IPR020627">
    <property type="entry name" value="KhpA"/>
</dbReference>
<dbReference type="RefSeq" id="WP_128996583.1">
    <property type="nucleotide sequence ID" value="NZ_PDKN01000006.1"/>
</dbReference>
<gene>
    <name evidence="3" type="ORF">CRV04_09350</name>
</gene>
<reference evidence="3 4" key="1">
    <citation type="submission" date="2017-10" db="EMBL/GenBank/DDBJ databases">
        <title>Genomics of the genus Arcobacter.</title>
        <authorList>
            <person name="Perez-Cataluna A."/>
            <person name="Figueras M.J."/>
        </authorList>
    </citation>
    <scope>NUCLEOTIDE SEQUENCE [LARGE SCALE GENOMIC DNA]</scope>
    <source>
        <strain evidence="3 4">CECT 8987</strain>
    </source>
</reference>
<organism evidence="3 4">
    <name type="scientific">Candidatus Marinarcus aquaticus</name>
    <dbReference type="NCBI Taxonomy" id="2044504"/>
    <lineage>
        <taxon>Bacteria</taxon>
        <taxon>Pseudomonadati</taxon>
        <taxon>Campylobacterota</taxon>
        <taxon>Epsilonproteobacteria</taxon>
        <taxon>Campylobacterales</taxon>
        <taxon>Arcobacteraceae</taxon>
        <taxon>Candidatus Marinarcus</taxon>
    </lineage>
</organism>
<dbReference type="Proteomes" id="UP000290657">
    <property type="component" value="Unassembled WGS sequence"/>
</dbReference>
<dbReference type="AlphaFoldDB" id="A0A4Q0XNI3"/>
<name>A0A4Q0XNI3_9BACT</name>
<dbReference type="Pfam" id="PF13083">
    <property type="entry name" value="KH_KhpA-B"/>
    <property type="match status" value="1"/>
</dbReference>
<keyword evidence="1" id="KW-0963">Cytoplasm</keyword>
<dbReference type="SUPFAM" id="SSF54814">
    <property type="entry name" value="Prokaryotic type KH domain (KH-domain type II)"/>
    <property type="match status" value="1"/>
</dbReference>
<protein>
    <submittedName>
        <fullName evidence="3">RNA-binding protein</fullName>
    </submittedName>
</protein>
<sequence>MITNFIENYAKLIVSFPEEITVTKEVIDDTFAEIVIHANSADIGKLIGKNGNMINAIKTMANGCKAKDGISYKIQVLANE</sequence>
<dbReference type="EMBL" id="PDKN01000006">
    <property type="protein sequence ID" value="RXJ56241.1"/>
    <property type="molecule type" value="Genomic_DNA"/>
</dbReference>
<proteinExistence type="predicted"/>
<comment type="caution">
    <text evidence="3">The sequence shown here is derived from an EMBL/GenBank/DDBJ whole genome shotgun (WGS) entry which is preliminary data.</text>
</comment>
<dbReference type="PANTHER" id="PTHR34654">
    <property type="entry name" value="UPF0109 PROTEIN SCO5592"/>
    <property type="match status" value="1"/>
</dbReference>
<evidence type="ECO:0000313" key="3">
    <source>
        <dbReference type="EMBL" id="RXJ56241.1"/>
    </source>
</evidence>
<evidence type="ECO:0000256" key="2">
    <source>
        <dbReference type="ARBA" id="ARBA00022884"/>
    </source>
</evidence>
<dbReference type="InterPro" id="IPR009019">
    <property type="entry name" value="KH_sf_prok-type"/>
</dbReference>
<accession>A0A4Q0XNI3</accession>
<dbReference type="CDD" id="cd22533">
    <property type="entry name" value="KH-II_YlqC-like"/>
    <property type="match status" value="1"/>
</dbReference>
<dbReference type="OrthoDB" id="5334617at2"/>
<evidence type="ECO:0000313" key="4">
    <source>
        <dbReference type="Proteomes" id="UP000290657"/>
    </source>
</evidence>
<keyword evidence="4" id="KW-1185">Reference proteome</keyword>
<dbReference type="GO" id="GO:0003723">
    <property type="term" value="F:RNA binding"/>
    <property type="evidence" value="ECO:0007669"/>
    <property type="project" value="UniProtKB-KW"/>
</dbReference>